<dbReference type="Pfam" id="PF00012">
    <property type="entry name" value="HSP70"/>
    <property type="match status" value="1"/>
</dbReference>
<protein>
    <submittedName>
        <fullName evidence="3">Heat shock protein 70 family</fullName>
    </submittedName>
</protein>
<evidence type="ECO:0000313" key="3">
    <source>
        <dbReference type="EMBL" id="KVH88992.1"/>
    </source>
</evidence>
<gene>
    <name evidence="3" type="ORF">Ccrd_009025</name>
</gene>
<sequence length="66" mass="7681">MVQPLYDHDLTATKLIGRKVSDEVVQEDIKLWPFEVVAGSGNKPKIVVKYKDEKKDFLLKRYLPCF</sequence>
<dbReference type="AlphaFoldDB" id="A0A124SAZ2"/>
<name>A0A124SAZ2_CYNCS</name>
<organism evidence="3 4">
    <name type="scientific">Cynara cardunculus var. scolymus</name>
    <name type="common">Globe artichoke</name>
    <name type="synonym">Cynara scolymus</name>
    <dbReference type="NCBI Taxonomy" id="59895"/>
    <lineage>
        <taxon>Eukaryota</taxon>
        <taxon>Viridiplantae</taxon>
        <taxon>Streptophyta</taxon>
        <taxon>Embryophyta</taxon>
        <taxon>Tracheophyta</taxon>
        <taxon>Spermatophyta</taxon>
        <taxon>Magnoliopsida</taxon>
        <taxon>eudicotyledons</taxon>
        <taxon>Gunneridae</taxon>
        <taxon>Pentapetalae</taxon>
        <taxon>asterids</taxon>
        <taxon>campanulids</taxon>
        <taxon>Asterales</taxon>
        <taxon>Asteraceae</taxon>
        <taxon>Carduoideae</taxon>
        <taxon>Cardueae</taxon>
        <taxon>Carduinae</taxon>
        <taxon>Cynara</taxon>
    </lineage>
</organism>
<dbReference type="FunFam" id="3.30.30.30:FF:000001">
    <property type="entry name" value="heat shock 70 kDa protein-like"/>
    <property type="match status" value="1"/>
</dbReference>
<dbReference type="Proteomes" id="UP000243975">
    <property type="component" value="Unassembled WGS sequence"/>
</dbReference>
<evidence type="ECO:0000313" key="4">
    <source>
        <dbReference type="Proteomes" id="UP000243975"/>
    </source>
</evidence>
<dbReference type="GO" id="GO:0140662">
    <property type="term" value="F:ATP-dependent protein folding chaperone"/>
    <property type="evidence" value="ECO:0007669"/>
    <property type="project" value="InterPro"/>
</dbReference>
<evidence type="ECO:0000256" key="2">
    <source>
        <dbReference type="ARBA" id="ARBA00022840"/>
    </source>
</evidence>
<keyword evidence="4" id="KW-1185">Reference proteome</keyword>
<comment type="caution">
    <text evidence="3">The sequence shown here is derived from an EMBL/GenBank/DDBJ whole genome shotgun (WGS) entry which is preliminary data.</text>
</comment>
<dbReference type="EMBL" id="LEKV01005322">
    <property type="protein sequence ID" value="KVH88992.1"/>
    <property type="molecule type" value="Genomic_DNA"/>
</dbReference>
<dbReference type="InterPro" id="IPR013126">
    <property type="entry name" value="Hsp_70_fam"/>
</dbReference>
<keyword evidence="2" id="KW-0067">ATP-binding</keyword>
<proteinExistence type="predicted"/>
<reference evidence="3 4" key="1">
    <citation type="journal article" date="2016" name="Sci. Rep.">
        <title>The genome sequence of the outbreeding globe artichoke constructed de novo incorporating a phase-aware low-pass sequencing strategy of F1 progeny.</title>
        <authorList>
            <person name="Scaglione D."/>
            <person name="Reyes-Chin-Wo S."/>
            <person name="Acquadro A."/>
            <person name="Froenicke L."/>
            <person name="Portis E."/>
            <person name="Beitel C."/>
            <person name="Tirone M."/>
            <person name="Mauro R."/>
            <person name="Lo Monaco A."/>
            <person name="Mauromicale G."/>
            <person name="Faccioli P."/>
            <person name="Cattivelli L."/>
            <person name="Rieseberg L."/>
            <person name="Michelmore R."/>
            <person name="Lanteri S."/>
        </authorList>
    </citation>
    <scope>NUCLEOTIDE SEQUENCE [LARGE SCALE GENOMIC DNA]</scope>
    <source>
        <strain evidence="3">2C</strain>
    </source>
</reference>
<dbReference type="STRING" id="59895.A0A124SAZ2"/>
<evidence type="ECO:0000256" key="1">
    <source>
        <dbReference type="ARBA" id="ARBA00022741"/>
    </source>
</evidence>
<keyword evidence="1" id="KW-0547">Nucleotide-binding</keyword>
<dbReference type="GO" id="GO:0005524">
    <property type="term" value="F:ATP binding"/>
    <property type="evidence" value="ECO:0007669"/>
    <property type="project" value="UniProtKB-KW"/>
</dbReference>
<dbReference type="Gramene" id="KVH88992">
    <property type="protein sequence ID" value="KVH88992"/>
    <property type="gene ID" value="Ccrd_009025"/>
</dbReference>
<dbReference type="Gene3D" id="3.30.30.30">
    <property type="match status" value="1"/>
</dbReference>
<keyword evidence="3" id="KW-0346">Stress response</keyword>
<accession>A0A124SAZ2</accession>